<feature type="region of interest" description="Disordered" evidence="1">
    <location>
        <begin position="154"/>
        <end position="189"/>
    </location>
</feature>
<evidence type="ECO:0000313" key="2">
    <source>
        <dbReference type="EMBL" id="ROT41596.1"/>
    </source>
</evidence>
<evidence type="ECO:0000256" key="1">
    <source>
        <dbReference type="SAM" id="MobiDB-lite"/>
    </source>
</evidence>
<name>A0A3N2Q4F5_SODAK</name>
<sequence>MTHGDPVFPRQIAGPESRACHDEHRVGMRYDNLGRIIMLIAVAGQRNLQTNKFAARSSASLSGVAKSPMPPIRIALDVIKLGPQTISPLNLEYASVFPYWDDDPPTWVLLIGTVGPLRHAPFPWEFLGETTGGGGAGPAVIRTAGGGETRIDDIVVSLPTTPRRSDRGSTSTGSNPANHPQNQEPSWRLVVRNGKEANVYY</sequence>
<proteinExistence type="predicted"/>
<dbReference type="RefSeq" id="XP_028469402.1">
    <property type="nucleotide sequence ID" value="XM_028614026.1"/>
</dbReference>
<keyword evidence="3" id="KW-1185">Reference proteome</keyword>
<dbReference type="EMBL" id="ML119052">
    <property type="protein sequence ID" value="ROT41596.1"/>
    <property type="molecule type" value="Genomic_DNA"/>
</dbReference>
<dbReference type="AlphaFoldDB" id="A0A3N2Q4F5"/>
<feature type="compositionally biased region" description="Polar residues" evidence="1">
    <location>
        <begin position="175"/>
        <end position="185"/>
    </location>
</feature>
<dbReference type="Proteomes" id="UP000272025">
    <property type="component" value="Unassembled WGS sequence"/>
</dbReference>
<accession>A0A3N2Q4F5</accession>
<dbReference type="GeneID" id="39582504"/>
<protein>
    <submittedName>
        <fullName evidence="2">Uncharacterized protein</fullName>
    </submittedName>
</protein>
<reference evidence="2 3" key="1">
    <citation type="journal article" date="2018" name="Mol. Ecol.">
        <title>The obligate alkalophilic soda-lake fungus Sodiomyces alkalinus has shifted to a protein diet.</title>
        <authorList>
            <person name="Grum-Grzhimaylo A.A."/>
            <person name="Falkoski D.L."/>
            <person name="van den Heuvel J."/>
            <person name="Valero-Jimenez C.A."/>
            <person name="Min B."/>
            <person name="Choi I.G."/>
            <person name="Lipzen A."/>
            <person name="Daum C.G."/>
            <person name="Aanen D.K."/>
            <person name="Tsang A."/>
            <person name="Henrissat B."/>
            <person name="Bilanenko E.N."/>
            <person name="de Vries R.P."/>
            <person name="van Kan J.A.L."/>
            <person name="Grigoriev I.V."/>
            <person name="Debets A.J.M."/>
        </authorList>
    </citation>
    <scope>NUCLEOTIDE SEQUENCE [LARGE SCALE GENOMIC DNA]</scope>
    <source>
        <strain evidence="2 3">F11</strain>
    </source>
</reference>
<evidence type="ECO:0000313" key="3">
    <source>
        <dbReference type="Proteomes" id="UP000272025"/>
    </source>
</evidence>
<gene>
    <name evidence="2" type="ORF">SODALDRAFT_357657</name>
</gene>
<organism evidence="2 3">
    <name type="scientific">Sodiomyces alkalinus (strain CBS 110278 / VKM F-3762 / F11)</name>
    <name type="common">Alkaliphilic filamentous fungus</name>
    <dbReference type="NCBI Taxonomy" id="1314773"/>
    <lineage>
        <taxon>Eukaryota</taxon>
        <taxon>Fungi</taxon>
        <taxon>Dikarya</taxon>
        <taxon>Ascomycota</taxon>
        <taxon>Pezizomycotina</taxon>
        <taxon>Sordariomycetes</taxon>
        <taxon>Hypocreomycetidae</taxon>
        <taxon>Glomerellales</taxon>
        <taxon>Plectosphaerellaceae</taxon>
        <taxon>Sodiomyces</taxon>
    </lineage>
</organism>